<reference evidence="2" key="2">
    <citation type="submission" date="2025-09" db="UniProtKB">
        <authorList>
            <consortium name="Ensembl"/>
        </authorList>
    </citation>
    <scope>IDENTIFICATION</scope>
</reference>
<organism evidence="2 3">
    <name type="scientific">Kryptolebias marmoratus</name>
    <name type="common">Mangrove killifish</name>
    <name type="synonym">Rivulus marmoratus</name>
    <dbReference type="NCBI Taxonomy" id="37003"/>
    <lineage>
        <taxon>Eukaryota</taxon>
        <taxon>Metazoa</taxon>
        <taxon>Chordata</taxon>
        <taxon>Craniata</taxon>
        <taxon>Vertebrata</taxon>
        <taxon>Euteleostomi</taxon>
        <taxon>Actinopterygii</taxon>
        <taxon>Neopterygii</taxon>
        <taxon>Teleostei</taxon>
        <taxon>Neoteleostei</taxon>
        <taxon>Acanthomorphata</taxon>
        <taxon>Ovalentaria</taxon>
        <taxon>Atherinomorphae</taxon>
        <taxon>Cyprinodontiformes</taxon>
        <taxon>Rivulidae</taxon>
        <taxon>Kryptolebias</taxon>
    </lineage>
</organism>
<keyword evidence="1" id="KW-0472">Membrane</keyword>
<keyword evidence="3" id="KW-1185">Reference proteome</keyword>
<proteinExistence type="predicted"/>
<reference evidence="2" key="1">
    <citation type="submission" date="2025-08" db="UniProtKB">
        <authorList>
            <consortium name="Ensembl"/>
        </authorList>
    </citation>
    <scope>IDENTIFICATION</scope>
</reference>
<dbReference type="Proteomes" id="UP000264800">
    <property type="component" value="Unplaced"/>
</dbReference>
<evidence type="ECO:0000313" key="3">
    <source>
        <dbReference type="Proteomes" id="UP000264800"/>
    </source>
</evidence>
<name>A0A3Q3BEQ8_KRYMA</name>
<keyword evidence="1" id="KW-0812">Transmembrane</keyword>
<evidence type="ECO:0000313" key="2">
    <source>
        <dbReference type="Ensembl" id="ENSKMAP00000023204.1"/>
    </source>
</evidence>
<keyword evidence="1" id="KW-1133">Transmembrane helix</keyword>
<feature type="transmembrane region" description="Helical" evidence="1">
    <location>
        <begin position="6"/>
        <end position="22"/>
    </location>
</feature>
<dbReference type="AlphaFoldDB" id="A0A3Q3BEQ8"/>
<protein>
    <submittedName>
        <fullName evidence="2">Uncharacterized protein</fullName>
    </submittedName>
</protein>
<sequence length="66" mass="7345">MDNIGPVLLLFFKLMGIFLRLQDERRSGRNALDVAIVAQSRPAAICWIFQTLQCLQRGLDGLNVAG</sequence>
<accession>A0A3Q3BEQ8</accession>
<dbReference type="Ensembl" id="ENSKMAT00000023499.1">
    <property type="protein sequence ID" value="ENSKMAP00000023204.1"/>
    <property type="gene ID" value="ENSKMAG00000017223.1"/>
</dbReference>
<evidence type="ECO:0000256" key="1">
    <source>
        <dbReference type="SAM" id="Phobius"/>
    </source>
</evidence>